<accession>A0AB39SRU9</accession>
<dbReference type="RefSeq" id="WP_369143135.1">
    <property type="nucleotide sequence ID" value="NZ_CP163444.1"/>
</dbReference>
<organism evidence="3">
    <name type="scientific">Streptomyces sp. R44</name>
    <dbReference type="NCBI Taxonomy" id="3238633"/>
    <lineage>
        <taxon>Bacteria</taxon>
        <taxon>Bacillati</taxon>
        <taxon>Actinomycetota</taxon>
        <taxon>Actinomycetes</taxon>
        <taxon>Kitasatosporales</taxon>
        <taxon>Streptomycetaceae</taxon>
        <taxon>Streptomyces</taxon>
    </lineage>
</organism>
<feature type="domain" description="Barstar (barnase inhibitor)" evidence="2">
    <location>
        <begin position="7"/>
        <end position="84"/>
    </location>
</feature>
<sequence>MRLDDPVVLDLGGVTDKAALMDRCAEVLSLPDWFGRNWDALADSLTDLPEPVTLVVTGWQAYARTRPREWDTAQEVFATAVEERPTRLSVLLLLGEPSEDPTEHLPQASDD</sequence>
<dbReference type="Pfam" id="PF01337">
    <property type="entry name" value="Barstar"/>
    <property type="match status" value="1"/>
</dbReference>
<reference evidence="3" key="1">
    <citation type="submission" date="2024-07" db="EMBL/GenBank/DDBJ databases">
        <authorList>
            <person name="Yu S.T."/>
        </authorList>
    </citation>
    <scope>NUCLEOTIDE SEQUENCE</scope>
    <source>
        <strain evidence="3">R44</strain>
    </source>
</reference>
<evidence type="ECO:0000256" key="1">
    <source>
        <dbReference type="ARBA" id="ARBA00006845"/>
    </source>
</evidence>
<gene>
    <name evidence="3" type="ORF">AB5J54_07640</name>
</gene>
<dbReference type="EMBL" id="CP163444">
    <property type="protein sequence ID" value="XDQ70397.1"/>
    <property type="molecule type" value="Genomic_DNA"/>
</dbReference>
<name>A0AB39SRU9_9ACTN</name>
<proteinExistence type="inferred from homology"/>
<dbReference type="Gene3D" id="3.30.370.10">
    <property type="entry name" value="Barstar-like"/>
    <property type="match status" value="1"/>
</dbReference>
<comment type="similarity">
    <text evidence="1">Belongs to the barstar family.</text>
</comment>
<dbReference type="CDD" id="cd05141">
    <property type="entry name" value="Barstar_evA4336-like"/>
    <property type="match status" value="1"/>
</dbReference>
<dbReference type="InterPro" id="IPR035905">
    <property type="entry name" value="Barstar-like_sf"/>
</dbReference>
<dbReference type="SUPFAM" id="SSF52038">
    <property type="entry name" value="Barstar-related"/>
    <property type="match status" value="1"/>
</dbReference>
<evidence type="ECO:0000259" key="2">
    <source>
        <dbReference type="Pfam" id="PF01337"/>
    </source>
</evidence>
<dbReference type="AlphaFoldDB" id="A0AB39SRU9"/>
<protein>
    <submittedName>
        <fullName evidence="3">Barstar family protein</fullName>
    </submittedName>
</protein>
<dbReference type="InterPro" id="IPR000468">
    <property type="entry name" value="Barstar"/>
</dbReference>
<evidence type="ECO:0000313" key="3">
    <source>
        <dbReference type="EMBL" id="XDQ70397.1"/>
    </source>
</evidence>